<keyword evidence="2" id="KW-1185">Reference proteome</keyword>
<dbReference type="RefSeq" id="WP_044615817.1">
    <property type="nucleotide sequence ID" value="NZ_CP007142.1"/>
</dbReference>
<protein>
    <submittedName>
        <fullName evidence="1">Uncharacterized protein</fullName>
    </submittedName>
</protein>
<dbReference type="Proteomes" id="UP000032266">
    <property type="component" value="Chromosome"/>
</dbReference>
<dbReference type="EMBL" id="CP007142">
    <property type="protein sequence ID" value="AJQ92852.1"/>
    <property type="molecule type" value="Genomic_DNA"/>
</dbReference>
<reference evidence="1 2" key="1">
    <citation type="submission" date="2014-01" db="EMBL/GenBank/DDBJ databases">
        <title>Full genme sequencing of cellulolytic bacterium Gynuella sunshinyii YC6258T gen. nov., sp. nov.</title>
        <authorList>
            <person name="Khan H."/>
            <person name="Chung E.J."/>
            <person name="Chung Y.R."/>
        </authorList>
    </citation>
    <scope>NUCLEOTIDE SEQUENCE [LARGE SCALE GENOMIC DNA]</scope>
    <source>
        <strain evidence="1 2">YC6258</strain>
    </source>
</reference>
<dbReference type="HOGENOM" id="CLU_1747071_0_0_6"/>
<evidence type="ECO:0000313" key="2">
    <source>
        <dbReference type="Proteomes" id="UP000032266"/>
    </source>
</evidence>
<gene>
    <name evidence="1" type="ORF">YC6258_00802</name>
</gene>
<dbReference type="STRING" id="1445510.YC6258_00802"/>
<sequence length="149" mass="15812">MSDDLSGEIAFFLAKAPVMMYLLVTDSGEDQPVSDHEPLKQMLSQGKYDLLRSFIDASGLPVDAILITATLENEDPLAYLANVRKVADAVLPENIAILFKQLLITFGKDCLTGSGDVSELAKNPHGLACLKALAAASAALGLYDASEQG</sequence>
<evidence type="ECO:0000313" key="1">
    <source>
        <dbReference type="EMBL" id="AJQ92852.1"/>
    </source>
</evidence>
<accession>A0A0C5VEA2</accession>
<name>A0A0C5VEA2_9GAMM</name>
<dbReference type="AlphaFoldDB" id="A0A0C5VEA2"/>
<organism evidence="1 2">
    <name type="scientific">Gynuella sunshinyii YC6258</name>
    <dbReference type="NCBI Taxonomy" id="1445510"/>
    <lineage>
        <taxon>Bacteria</taxon>
        <taxon>Pseudomonadati</taxon>
        <taxon>Pseudomonadota</taxon>
        <taxon>Gammaproteobacteria</taxon>
        <taxon>Oceanospirillales</taxon>
        <taxon>Saccharospirillaceae</taxon>
        <taxon>Gynuella</taxon>
    </lineage>
</organism>
<dbReference type="KEGG" id="gsn:YC6258_00802"/>
<proteinExistence type="predicted"/>